<evidence type="ECO:0000256" key="1">
    <source>
        <dbReference type="ARBA" id="ARBA00004651"/>
    </source>
</evidence>
<feature type="transmembrane region" description="Helical" evidence="6">
    <location>
        <begin position="258"/>
        <end position="276"/>
    </location>
</feature>
<evidence type="ECO:0000256" key="2">
    <source>
        <dbReference type="ARBA" id="ARBA00022475"/>
    </source>
</evidence>
<keyword evidence="4 6" id="KW-1133">Transmembrane helix</keyword>
<dbReference type="PANTHER" id="PTHR33529">
    <property type="entry name" value="SLR0882 PROTEIN-RELATED"/>
    <property type="match status" value="1"/>
</dbReference>
<gene>
    <name evidence="7" type="ORF">ENO47_01340</name>
</gene>
<feature type="transmembrane region" description="Helical" evidence="6">
    <location>
        <begin position="6"/>
        <end position="28"/>
    </location>
</feature>
<dbReference type="EMBL" id="DSFP01000022">
    <property type="protein sequence ID" value="HEW45306.1"/>
    <property type="molecule type" value="Genomic_DNA"/>
</dbReference>
<protein>
    <submittedName>
        <fullName evidence="7">LptF/LptG family permease</fullName>
    </submittedName>
</protein>
<feature type="transmembrane region" description="Helical" evidence="6">
    <location>
        <begin position="100"/>
        <end position="117"/>
    </location>
</feature>
<dbReference type="PANTHER" id="PTHR33529:SF6">
    <property type="entry name" value="YJGP_YJGQ FAMILY PERMEASE"/>
    <property type="match status" value="1"/>
</dbReference>
<reference evidence="7" key="1">
    <citation type="journal article" date="2020" name="mSystems">
        <title>Genome- and Community-Level Interaction Insights into Carbon Utilization and Element Cycling Functions of Hydrothermarchaeota in Hydrothermal Sediment.</title>
        <authorList>
            <person name="Zhou Z."/>
            <person name="Liu Y."/>
            <person name="Xu W."/>
            <person name="Pan J."/>
            <person name="Luo Z.H."/>
            <person name="Li M."/>
        </authorList>
    </citation>
    <scope>NUCLEOTIDE SEQUENCE [LARGE SCALE GENOMIC DNA]</scope>
    <source>
        <strain evidence="7">SpSt-132</strain>
    </source>
</reference>
<feature type="transmembrane region" description="Helical" evidence="6">
    <location>
        <begin position="227"/>
        <end position="252"/>
    </location>
</feature>
<sequence length="280" mass="33379">MLFRWFFWKFLRLSFLICFIFTFLFLVFQVIKLDQILFRLPPNQSFPFLLLWLFYYFSYMLPLSLFIAFSLSLFEFKESKKLHIIQSFGIKASHLYTKSIMYMFPILLALVVSSFLVNEDHIGYLRRQLTLKYYTLMLTSIPPKSFQTFGQFTLYVEGRDGSRLEGIFFKFQEGVVIAKGAYVKDEEIIFEKGSLLTQREGKTFSTDFDTYRLNLKMVMPKENIKKMYTVSIVNALSPLFLLAISYLLVQVLEYHHRFYYMVGLISILYELMLFLLKQKL</sequence>
<proteinExistence type="predicted"/>
<feature type="transmembrane region" description="Helical" evidence="6">
    <location>
        <begin position="49"/>
        <end position="74"/>
    </location>
</feature>
<evidence type="ECO:0000256" key="3">
    <source>
        <dbReference type="ARBA" id="ARBA00022692"/>
    </source>
</evidence>
<dbReference type="AlphaFoldDB" id="A0A7C2ZFN0"/>
<dbReference type="InterPro" id="IPR005495">
    <property type="entry name" value="LptG/LptF_permease"/>
</dbReference>
<evidence type="ECO:0000256" key="6">
    <source>
        <dbReference type="SAM" id="Phobius"/>
    </source>
</evidence>
<dbReference type="Pfam" id="PF03739">
    <property type="entry name" value="LptF_LptG"/>
    <property type="match status" value="1"/>
</dbReference>
<comment type="subcellular location">
    <subcellularLocation>
        <location evidence="1">Cell membrane</location>
        <topology evidence="1">Multi-pass membrane protein</topology>
    </subcellularLocation>
</comment>
<dbReference type="GO" id="GO:0043190">
    <property type="term" value="C:ATP-binding cassette (ABC) transporter complex"/>
    <property type="evidence" value="ECO:0007669"/>
    <property type="project" value="TreeGrafter"/>
</dbReference>
<keyword evidence="3 6" id="KW-0812">Transmembrane</keyword>
<accession>A0A7C2ZFN0</accession>
<comment type="caution">
    <text evidence="7">The sequence shown here is derived from an EMBL/GenBank/DDBJ whole genome shotgun (WGS) entry which is preliminary data.</text>
</comment>
<keyword evidence="2" id="KW-1003">Cell membrane</keyword>
<dbReference type="GO" id="GO:0015920">
    <property type="term" value="P:lipopolysaccharide transport"/>
    <property type="evidence" value="ECO:0007669"/>
    <property type="project" value="TreeGrafter"/>
</dbReference>
<organism evidence="7">
    <name type="scientific">Hydrogenobacter sp</name>
    <dbReference type="NCBI Taxonomy" id="2152829"/>
    <lineage>
        <taxon>Bacteria</taxon>
        <taxon>Pseudomonadati</taxon>
        <taxon>Aquificota</taxon>
        <taxon>Aquificia</taxon>
        <taxon>Aquificales</taxon>
        <taxon>Aquificaceae</taxon>
        <taxon>Hydrogenobacter</taxon>
    </lineage>
</organism>
<evidence type="ECO:0000256" key="5">
    <source>
        <dbReference type="ARBA" id="ARBA00023136"/>
    </source>
</evidence>
<name>A0A7C2ZFN0_9AQUI</name>
<keyword evidence="5 6" id="KW-0472">Membrane</keyword>
<evidence type="ECO:0000313" key="7">
    <source>
        <dbReference type="EMBL" id="HEW45306.1"/>
    </source>
</evidence>
<evidence type="ECO:0000256" key="4">
    <source>
        <dbReference type="ARBA" id="ARBA00022989"/>
    </source>
</evidence>